<evidence type="ECO:0000256" key="5">
    <source>
        <dbReference type="ARBA" id="ARBA00022553"/>
    </source>
</evidence>
<feature type="domain" description="ETS" evidence="17">
    <location>
        <begin position="350"/>
        <end position="431"/>
    </location>
</feature>
<dbReference type="SMART" id="SM00413">
    <property type="entry name" value="ETS"/>
    <property type="match status" value="1"/>
</dbReference>
<keyword evidence="10" id="KW-0804">Transcription</keyword>
<dbReference type="Gene3D" id="1.10.150.50">
    <property type="entry name" value="Transcription Factor, Ets-1"/>
    <property type="match status" value="1"/>
</dbReference>
<accession>Q4SSS9</accession>
<proteinExistence type="inferred from homology"/>
<dbReference type="PROSITE" id="PS50061">
    <property type="entry name" value="ETS_DOMAIN_3"/>
    <property type="match status" value="1"/>
</dbReference>
<evidence type="ECO:0000256" key="9">
    <source>
        <dbReference type="ARBA" id="ARBA00023125"/>
    </source>
</evidence>
<dbReference type="InterPro" id="IPR046328">
    <property type="entry name" value="ETS_fam"/>
</dbReference>
<evidence type="ECO:0000313" key="19">
    <source>
        <dbReference type="EMBL" id="CAF96303.1"/>
    </source>
</evidence>
<feature type="compositionally biased region" description="Polar residues" evidence="16">
    <location>
        <begin position="202"/>
        <end position="211"/>
    </location>
</feature>
<evidence type="ECO:0000256" key="7">
    <source>
        <dbReference type="ARBA" id="ARBA00022990"/>
    </source>
</evidence>
<dbReference type="SMART" id="SM00251">
    <property type="entry name" value="SAM_PNT"/>
    <property type="match status" value="1"/>
</dbReference>
<dbReference type="SUPFAM" id="SSF46785">
    <property type="entry name" value="Winged helix' DNA-binding domain"/>
    <property type="match status" value="1"/>
</dbReference>
<feature type="compositionally biased region" description="Basic residues" evidence="16">
    <location>
        <begin position="176"/>
        <end position="186"/>
    </location>
</feature>
<dbReference type="GO" id="GO:0030154">
    <property type="term" value="P:cell differentiation"/>
    <property type="evidence" value="ECO:0007669"/>
    <property type="project" value="TreeGrafter"/>
</dbReference>
<dbReference type="PROSITE" id="PS51433">
    <property type="entry name" value="PNT"/>
    <property type="match status" value="1"/>
</dbReference>
<comment type="subcellular location">
    <subcellularLocation>
        <location evidence="1 15">Nucleus</location>
    </subcellularLocation>
</comment>
<evidence type="ECO:0000259" key="17">
    <source>
        <dbReference type="PROSITE" id="PS50061"/>
    </source>
</evidence>
<dbReference type="InterPro" id="IPR036390">
    <property type="entry name" value="WH_DNA-bd_sf"/>
</dbReference>
<dbReference type="OrthoDB" id="6408625at2759"/>
<feature type="region of interest" description="Disordered" evidence="16">
    <location>
        <begin position="157"/>
        <end position="257"/>
    </location>
</feature>
<comment type="similarity">
    <text evidence="2 15">Belongs to the ETS family.</text>
</comment>
<evidence type="ECO:0000256" key="13">
    <source>
        <dbReference type="ARBA" id="ARBA00063414"/>
    </source>
</evidence>
<feature type="region of interest" description="Disordered" evidence="16">
    <location>
        <begin position="1"/>
        <end position="49"/>
    </location>
</feature>
<dbReference type="PRINTS" id="PR00454">
    <property type="entry name" value="ETSDOMAIN"/>
</dbReference>
<keyword evidence="6" id="KW-0832">Ubl conjugation</keyword>
<dbReference type="InterPro" id="IPR003118">
    <property type="entry name" value="Pointed_dom"/>
</dbReference>
<feature type="compositionally biased region" description="Pro residues" evidence="16">
    <location>
        <begin position="243"/>
        <end position="252"/>
    </location>
</feature>
<comment type="subunit">
    <text evidence="13">Can form homodimers or heterodimers with TEL2 or FLI1. Interacts with L3MBTL1 and HDAC9.</text>
</comment>
<keyword evidence="4" id="KW-1017">Isopeptide bond</keyword>
<dbReference type="AlphaFoldDB" id="Q4SSS9"/>
<keyword evidence="3" id="KW-0678">Repressor</keyword>
<dbReference type="FunFam" id="1.10.10.10:FF:000176">
    <property type="entry name" value="transcription factor ETV6 isoform X2"/>
    <property type="match status" value="1"/>
</dbReference>
<evidence type="ECO:0000256" key="10">
    <source>
        <dbReference type="ARBA" id="ARBA00023163"/>
    </source>
</evidence>
<evidence type="ECO:0000256" key="16">
    <source>
        <dbReference type="SAM" id="MobiDB-lite"/>
    </source>
</evidence>
<gene>
    <name evidence="19" type="ORF">GSTENG00013281001</name>
</gene>
<keyword evidence="7" id="KW-0007">Acetylation</keyword>
<evidence type="ECO:0000256" key="8">
    <source>
        <dbReference type="ARBA" id="ARBA00023015"/>
    </source>
</evidence>
<reference evidence="19" key="2">
    <citation type="submission" date="2004-02" db="EMBL/GenBank/DDBJ databases">
        <authorList>
            <consortium name="Genoscope"/>
            <consortium name="Whitehead Institute Centre for Genome Research"/>
        </authorList>
    </citation>
    <scope>NUCLEOTIDE SEQUENCE</scope>
</reference>
<dbReference type="Gene3D" id="1.10.10.10">
    <property type="entry name" value="Winged helix-like DNA-binding domain superfamily/Winged helix DNA-binding domain"/>
    <property type="match status" value="1"/>
</dbReference>
<comment type="function">
    <text evidence="12">Transcriptional repressor; binds to the DNA sequence 5'-CCGGAAGT-3'. Plays a role in hematopoiesis and malignant transformation.</text>
</comment>
<reference evidence="19" key="1">
    <citation type="journal article" date="2004" name="Nature">
        <title>Genome duplication in the teleost fish Tetraodon nigroviridis reveals the early vertebrate proto-karyotype.</title>
        <authorList>
            <person name="Jaillon O."/>
            <person name="Aury J.-M."/>
            <person name="Brunet F."/>
            <person name="Petit J.-L."/>
            <person name="Stange-Thomann N."/>
            <person name="Mauceli E."/>
            <person name="Bouneau L."/>
            <person name="Fischer C."/>
            <person name="Ozouf-Costaz C."/>
            <person name="Bernot A."/>
            <person name="Nicaud S."/>
            <person name="Jaffe D."/>
            <person name="Fisher S."/>
            <person name="Lutfalla G."/>
            <person name="Dossat C."/>
            <person name="Segurens B."/>
            <person name="Dasilva C."/>
            <person name="Salanoubat M."/>
            <person name="Levy M."/>
            <person name="Boudet N."/>
            <person name="Castellano S."/>
            <person name="Anthouard V."/>
            <person name="Jubin C."/>
            <person name="Castelli V."/>
            <person name="Katinka M."/>
            <person name="Vacherie B."/>
            <person name="Biemont C."/>
            <person name="Skalli Z."/>
            <person name="Cattolico L."/>
            <person name="Poulain J."/>
            <person name="De Berardinis V."/>
            <person name="Cruaud C."/>
            <person name="Duprat S."/>
            <person name="Brottier P."/>
            <person name="Coutanceau J.-P."/>
            <person name="Gouzy J."/>
            <person name="Parra G."/>
            <person name="Lardier G."/>
            <person name="Chapple C."/>
            <person name="McKernan K.J."/>
            <person name="McEwan P."/>
            <person name="Bosak S."/>
            <person name="Kellis M."/>
            <person name="Volff J.-N."/>
            <person name="Guigo R."/>
            <person name="Zody M.C."/>
            <person name="Mesirov J."/>
            <person name="Lindblad-Toh K."/>
            <person name="Birren B."/>
            <person name="Nusbaum C."/>
            <person name="Kahn D."/>
            <person name="Robinson-Rechavi M."/>
            <person name="Laudet V."/>
            <person name="Schachter V."/>
            <person name="Quetier F."/>
            <person name="Saurin W."/>
            <person name="Scarpelli C."/>
            <person name="Wincker P."/>
            <person name="Lander E.S."/>
            <person name="Weissenbach J."/>
            <person name="Roest Crollius H."/>
        </authorList>
    </citation>
    <scope>NUCLEOTIDE SEQUENCE [LARGE SCALE GENOMIC DNA]</scope>
</reference>
<comment type="caution">
    <text evidence="19">The sequence shown here is derived from an EMBL/GenBank/DDBJ whole genome shotgun (WGS) entry which is preliminary data.</text>
</comment>
<feature type="domain" description="PNT" evidence="18">
    <location>
        <begin position="38"/>
        <end position="122"/>
    </location>
</feature>
<dbReference type="PANTHER" id="PTHR11849">
    <property type="entry name" value="ETS"/>
    <property type="match status" value="1"/>
</dbReference>
<organism evidence="19">
    <name type="scientific">Tetraodon nigroviridis</name>
    <name type="common">Spotted green pufferfish</name>
    <name type="synonym">Chelonodon nigroviridis</name>
    <dbReference type="NCBI Taxonomy" id="99883"/>
    <lineage>
        <taxon>Eukaryota</taxon>
        <taxon>Metazoa</taxon>
        <taxon>Chordata</taxon>
        <taxon>Craniata</taxon>
        <taxon>Vertebrata</taxon>
        <taxon>Euteleostomi</taxon>
        <taxon>Actinopterygii</taxon>
        <taxon>Neopterygii</taxon>
        <taxon>Teleostei</taxon>
        <taxon>Neoteleostei</taxon>
        <taxon>Acanthomorphata</taxon>
        <taxon>Eupercaria</taxon>
        <taxon>Tetraodontiformes</taxon>
        <taxon>Tetradontoidea</taxon>
        <taxon>Tetraodontidae</taxon>
        <taxon>Tetraodon</taxon>
    </lineage>
</organism>
<sequence>MSDPSAANKQERSSFSPSANPLPNSTSSPVHAPAARPASRMEDEPPRQPAHLRLQPVFWSREDVAQWLRWAEKEFALRPNTSGSFQMNGKALLLLTKEDFRYRSPHSGDVLYELLQQILKQRKAHVFYPSAYYPGNSFGSLPEGAMQHLKLEETVRRPPRGAEPLPQHPPTIELRHRSRSPHHPAPKRSPTEPSHARPASEDLQTFSQLPDSNHHLHEDMYPLSVSPAAPNGRCSTPREAPCPGSPGPPDAGPPRIIQLMPSTIMNPLLLSPSRSAGAPLWTSGTAAAGPRFSHQHQLPLAQQQQQQHLLQQQEEALYRNHVIMPVSPPEEQQIPIGRIAGEESQSLRLQAAVDYVYQLLSDSRYENYIRWEDAESKVFRIMDPNGLARLWGNHKNRTNMTYEKMSRALRHYYKLNIIRKEPGQRLLFRFMKTPDEIMNGQTDRLEHMESDTDEHIYIKEEC</sequence>
<evidence type="ECO:0000256" key="11">
    <source>
        <dbReference type="ARBA" id="ARBA00023242"/>
    </source>
</evidence>
<evidence type="ECO:0000256" key="12">
    <source>
        <dbReference type="ARBA" id="ARBA00055208"/>
    </source>
</evidence>
<dbReference type="CDD" id="cd08535">
    <property type="entry name" value="SAM_PNT-Tel_Yan"/>
    <property type="match status" value="1"/>
</dbReference>
<dbReference type="InterPro" id="IPR013761">
    <property type="entry name" value="SAM/pointed_sf"/>
</dbReference>
<evidence type="ECO:0000256" key="1">
    <source>
        <dbReference type="ARBA" id="ARBA00004123"/>
    </source>
</evidence>
<keyword evidence="8" id="KW-0805">Transcription regulation</keyword>
<dbReference type="FunFam" id="1.10.150.50:FF:000030">
    <property type="entry name" value="transcription factor ETV6"/>
    <property type="match status" value="1"/>
</dbReference>
<evidence type="ECO:0000256" key="4">
    <source>
        <dbReference type="ARBA" id="ARBA00022499"/>
    </source>
</evidence>
<feature type="compositionally biased region" description="Polar residues" evidence="16">
    <location>
        <begin position="1"/>
        <end position="29"/>
    </location>
</feature>
<feature type="non-terminal residue" evidence="19">
    <location>
        <position position="1"/>
    </location>
</feature>
<evidence type="ECO:0000256" key="3">
    <source>
        <dbReference type="ARBA" id="ARBA00022491"/>
    </source>
</evidence>
<evidence type="ECO:0000256" key="2">
    <source>
        <dbReference type="ARBA" id="ARBA00005562"/>
    </source>
</evidence>
<dbReference type="GO" id="GO:0000981">
    <property type="term" value="F:DNA-binding transcription factor activity, RNA polymerase II-specific"/>
    <property type="evidence" value="ECO:0007669"/>
    <property type="project" value="UniProtKB-ARBA"/>
</dbReference>
<dbReference type="InterPro" id="IPR036388">
    <property type="entry name" value="WH-like_DNA-bd_sf"/>
</dbReference>
<evidence type="ECO:0000259" key="18">
    <source>
        <dbReference type="PROSITE" id="PS51433"/>
    </source>
</evidence>
<keyword evidence="11 15" id="KW-0539">Nucleus</keyword>
<dbReference type="PANTHER" id="PTHR11849:SF19">
    <property type="entry name" value="TRANSCRIPTION FACTOR ETV6"/>
    <property type="match status" value="1"/>
</dbReference>
<evidence type="ECO:0000256" key="15">
    <source>
        <dbReference type="RuleBase" id="RU004019"/>
    </source>
</evidence>
<keyword evidence="9 15" id="KW-0238">DNA-binding</keyword>
<dbReference type="GO" id="GO:0005634">
    <property type="term" value="C:nucleus"/>
    <property type="evidence" value="ECO:0007669"/>
    <property type="project" value="UniProtKB-SubCell"/>
</dbReference>
<evidence type="ECO:0000256" key="6">
    <source>
        <dbReference type="ARBA" id="ARBA00022843"/>
    </source>
</evidence>
<dbReference type="EMBL" id="CAAE01014347">
    <property type="protein sequence ID" value="CAF96303.1"/>
    <property type="molecule type" value="Genomic_DNA"/>
</dbReference>
<dbReference type="SUPFAM" id="SSF47769">
    <property type="entry name" value="SAM/Pointed domain"/>
    <property type="match status" value="1"/>
</dbReference>
<evidence type="ECO:0000256" key="14">
    <source>
        <dbReference type="ARBA" id="ARBA00067754"/>
    </source>
</evidence>
<dbReference type="InterPro" id="IPR000418">
    <property type="entry name" value="Ets_dom"/>
</dbReference>
<keyword evidence="5" id="KW-0597">Phosphoprotein</keyword>
<name>Q4SSS9_TETNG</name>
<dbReference type="Pfam" id="PF02198">
    <property type="entry name" value="SAM_PNT"/>
    <property type="match status" value="1"/>
</dbReference>
<dbReference type="KEGG" id="tng:GSTEN00013281G001"/>
<protein>
    <recommendedName>
        <fullName evidence="14">Transcription factor ETV6</fullName>
    </recommendedName>
</protein>
<dbReference type="GO" id="GO:0000977">
    <property type="term" value="F:RNA polymerase II transcription regulatory region sequence-specific DNA binding"/>
    <property type="evidence" value="ECO:0007669"/>
    <property type="project" value="UniProtKB-ARBA"/>
</dbReference>
<dbReference type="Pfam" id="PF00178">
    <property type="entry name" value="Ets"/>
    <property type="match status" value="1"/>
</dbReference>
<dbReference type="PROSITE" id="PS00346">
    <property type="entry name" value="ETS_DOMAIN_2"/>
    <property type="match status" value="1"/>
</dbReference>